<dbReference type="Proteomes" id="UP000717996">
    <property type="component" value="Unassembled WGS sequence"/>
</dbReference>
<dbReference type="AlphaFoldDB" id="A0A9P6YLT1"/>
<proteinExistence type="inferred from homology"/>
<dbReference type="PANTHER" id="PTHR33620:SF1">
    <property type="entry name" value="UREASE ACCESSORY PROTEIN F"/>
    <property type="match status" value="1"/>
</dbReference>
<dbReference type="EMBL" id="JAANIT010000120">
    <property type="protein sequence ID" value="KAG1551877.1"/>
    <property type="molecule type" value="Genomic_DNA"/>
</dbReference>
<gene>
    <name evidence="4" type="ORF">G6F51_001576</name>
</gene>
<dbReference type="Gene3D" id="1.10.4190.10">
    <property type="entry name" value="Urease accessory protein UreF"/>
    <property type="match status" value="1"/>
</dbReference>
<dbReference type="Pfam" id="PF01730">
    <property type="entry name" value="UreF"/>
    <property type="match status" value="1"/>
</dbReference>
<dbReference type="PIRSF" id="PIRSF009467">
    <property type="entry name" value="Ureas_acces_UreF"/>
    <property type="match status" value="1"/>
</dbReference>
<comment type="similarity">
    <text evidence="3">Belongs to the UreF family.</text>
</comment>
<protein>
    <recommendedName>
        <fullName evidence="6">Urease accessory protein UreF</fullName>
    </recommendedName>
</protein>
<keyword evidence="1" id="KW-0996">Nickel insertion</keyword>
<organism evidence="4 5">
    <name type="scientific">Rhizopus oryzae</name>
    <name type="common">Mucormycosis agent</name>
    <name type="synonym">Rhizopus arrhizus var. delemar</name>
    <dbReference type="NCBI Taxonomy" id="64495"/>
    <lineage>
        <taxon>Eukaryota</taxon>
        <taxon>Fungi</taxon>
        <taxon>Fungi incertae sedis</taxon>
        <taxon>Mucoromycota</taxon>
        <taxon>Mucoromycotina</taxon>
        <taxon>Mucoromycetes</taxon>
        <taxon>Mucorales</taxon>
        <taxon>Mucorineae</taxon>
        <taxon>Rhizopodaceae</taxon>
        <taxon>Rhizopus</taxon>
    </lineage>
</organism>
<dbReference type="InterPro" id="IPR038277">
    <property type="entry name" value="UreF_sf"/>
</dbReference>
<dbReference type="GO" id="GO:0016151">
    <property type="term" value="F:nickel cation binding"/>
    <property type="evidence" value="ECO:0007669"/>
    <property type="project" value="InterPro"/>
</dbReference>
<reference evidence="4" key="1">
    <citation type="journal article" date="2020" name="Microb. Genom.">
        <title>Genetic diversity of clinical and environmental Mucorales isolates obtained from an investigation of mucormycosis cases among solid organ transplant recipients.</title>
        <authorList>
            <person name="Nguyen M.H."/>
            <person name="Kaul D."/>
            <person name="Muto C."/>
            <person name="Cheng S.J."/>
            <person name="Richter R.A."/>
            <person name="Bruno V.M."/>
            <person name="Liu G."/>
            <person name="Beyhan S."/>
            <person name="Sundermann A.J."/>
            <person name="Mounaud S."/>
            <person name="Pasculle A.W."/>
            <person name="Nierman W.C."/>
            <person name="Driscoll E."/>
            <person name="Cumbie R."/>
            <person name="Clancy C.J."/>
            <person name="Dupont C.L."/>
        </authorList>
    </citation>
    <scope>NUCLEOTIDE SEQUENCE</scope>
    <source>
        <strain evidence="4">GL16</strain>
    </source>
</reference>
<evidence type="ECO:0000256" key="2">
    <source>
        <dbReference type="ARBA" id="ARBA00023186"/>
    </source>
</evidence>
<dbReference type="OrthoDB" id="2550922at2759"/>
<name>A0A9P6YLT1_RHIOR</name>
<accession>A0A9P6YLT1</accession>
<keyword evidence="2" id="KW-0143">Chaperone</keyword>
<dbReference type="PANTHER" id="PTHR33620">
    <property type="entry name" value="UREASE ACCESSORY PROTEIN F"/>
    <property type="match status" value="1"/>
</dbReference>
<evidence type="ECO:0000313" key="5">
    <source>
        <dbReference type="Proteomes" id="UP000717996"/>
    </source>
</evidence>
<comment type="caution">
    <text evidence="4">The sequence shown here is derived from an EMBL/GenBank/DDBJ whole genome shotgun (WGS) entry which is preliminary data.</text>
</comment>
<evidence type="ECO:0000313" key="4">
    <source>
        <dbReference type="EMBL" id="KAG1551877.1"/>
    </source>
</evidence>
<dbReference type="InterPro" id="IPR002639">
    <property type="entry name" value="UreF"/>
</dbReference>
<evidence type="ECO:0000256" key="3">
    <source>
        <dbReference type="ARBA" id="ARBA00046339"/>
    </source>
</evidence>
<evidence type="ECO:0008006" key="6">
    <source>
        <dbReference type="Google" id="ProtNLM"/>
    </source>
</evidence>
<dbReference type="OMA" id="WVGRHEK"/>
<evidence type="ECO:0000256" key="1">
    <source>
        <dbReference type="ARBA" id="ARBA00022988"/>
    </source>
</evidence>
<sequence>MLPFFTSNETSSWLLYILTDSALPTGGFVSSSGLEASYQAGLIDNTNLPAFVSSSAHNFASNSNCFVRAGYEAVDHSDPLVFLSDCDATCDAVTAANAVAKRASLAQGIAMLTLFLKCFSDTADQKENVQMVKNWKNRIRAEKADGHFAICFGLICRCLKVDLENTLHLWLYLFTRTIYSSAVRLNIVGPYEAQKLLLESREPIEKIIQRTKDISIDDCCQTNPLLDVCQGMHDRLYSRLFNS</sequence>